<protein>
    <submittedName>
        <fullName evidence="1">RCG33858</fullName>
    </submittedName>
</protein>
<evidence type="ECO:0000313" key="1">
    <source>
        <dbReference type="EMBL" id="EDM04108.1"/>
    </source>
</evidence>
<accession>A6HDK2</accession>
<organism evidence="1 2">
    <name type="scientific">Rattus norvegicus</name>
    <name type="common">Rat</name>
    <dbReference type="NCBI Taxonomy" id="10116"/>
    <lineage>
        <taxon>Eukaryota</taxon>
        <taxon>Metazoa</taxon>
        <taxon>Chordata</taxon>
        <taxon>Craniata</taxon>
        <taxon>Vertebrata</taxon>
        <taxon>Euteleostomi</taxon>
        <taxon>Mammalia</taxon>
        <taxon>Eutheria</taxon>
        <taxon>Euarchontoglires</taxon>
        <taxon>Glires</taxon>
        <taxon>Rodentia</taxon>
        <taxon>Myomorpha</taxon>
        <taxon>Muroidea</taxon>
        <taxon>Muridae</taxon>
        <taxon>Murinae</taxon>
        <taxon>Rattus</taxon>
    </lineage>
</organism>
<sequence>MTKSKVTVTFKVSFCKRYGNIPHQNVPQSNI</sequence>
<proteinExistence type="predicted"/>
<dbReference type="AlphaFoldDB" id="A6HDK2"/>
<evidence type="ECO:0000313" key="2">
    <source>
        <dbReference type="Proteomes" id="UP000234681"/>
    </source>
</evidence>
<name>A6HDK2_RAT</name>
<reference evidence="1 2" key="1">
    <citation type="submission" date="2005-07" db="EMBL/GenBank/DDBJ databases">
        <authorList>
            <person name="Mural R.J."/>
            <person name="Li P.W."/>
            <person name="Adams M.D."/>
            <person name="Amanatides P.G."/>
            <person name="Baden-Tillson H."/>
            <person name="Barnstead M."/>
            <person name="Chin S.H."/>
            <person name="Dew I."/>
            <person name="Evans C.A."/>
            <person name="Ferriera S."/>
            <person name="Flanigan M."/>
            <person name="Fosler C."/>
            <person name="Glodek A."/>
            <person name="Gu Z."/>
            <person name="Holt R.A."/>
            <person name="Jennings D."/>
            <person name="Kraft C.L."/>
            <person name="Lu F."/>
            <person name="Nguyen T."/>
            <person name="Nusskern D.R."/>
            <person name="Pfannkoch C.M."/>
            <person name="Sitter C."/>
            <person name="Sutton G.G."/>
            <person name="Venter J.C."/>
            <person name="Wang Z."/>
            <person name="Woodage T."/>
            <person name="Zheng X.H."/>
            <person name="Zhong F."/>
        </authorList>
    </citation>
    <scope>NUCLEOTIDE SEQUENCE [LARGE SCALE GENOMIC DNA]</scope>
    <source>
        <strain>BN</strain>
        <strain evidence="2">Sprague-Dawley</strain>
    </source>
</reference>
<dbReference type="Proteomes" id="UP000234681">
    <property type="component" value="Chromosome 10"/>
</dbReference>
<dbReference type="EMBL" id="CH473948">
    <property type="protein sequence ID" value="EDM04108.1"/>
    <property type="molecule type" value="Genomic_DNA"/>
</dbReference>
<gene>
    <name evidence="1" type="ORF">rCG_33858</name>
</gene>